<feature type="domain" description="K Homology" evidence="4">
    <location>
        <begin position="51"/>
        <end position="121"/>
    </location>
</feature>
<evidence type="ECO:0000256" key="3">
    <source>
        <dbReference type="SAM" id="MobiDB-lite"/>
    </source>
</evidence>
<organism evidence="5 6">
    <name type="scientific">Boothiomyces macroporosus</name>
    <dbReference type="NCBI Taxonomy" id="261099"/>
    <lineage>
        <taxon>Eukaryota</taxon>
        <taxon>Fungi</taxon>
        <taxon>Fungi incertae sedis</taxon>
        <taxon>Chytridiomycota</taxon>
        <taxon>Chytridiomycota incertae sedis</taxon>
        <taxon>Chytridiomycetes</taxon>
        <taxon>Rhizophydiales</taxon>
        <taxon>Terramycetaceae</taxon>
        <taxon>Boothiomyces</taxon>
    </lineage>
</organism>
<dbReference type="InterPro" id="IPR036612">
    <property type="entry name" value="KH_dom_type_1_sf"/>
</dbReference>
<dbReference type="GO" id="GO:0003723">
    <property type="term" value="F:RNA binding"/>
    <property type="evidence" value="ECO:0007669"/>
    <property type="project" value="UniProtKB-UniRule"/>
</dbReference>
<feature type="domain" description="K Homology" evidence="4">
    <location>
        <begin position="134"/>
        <end position="205"/>
    </location>
</feature>
<reference evidence="5" key="1">
    <citation type="submission" date="2020-05" db="EMBL/GenBank/DDBJ databases">
        <title>Phylogenomic resolution of chytrid fungi.</title>
        <authorList>
            <person name="Stajich J.E."/>
            <person name="Amses K."/>
            <person name="Simmons R."/>
            <person name="Seto K."/>
            <person name="Myers J."/>
            <person name="Bonds A."/>
            <person name="Quandt C.A."/>
            <person name="Barry K."/>
            <person name="Liu P."/>
            <person name="Grigoriev I."/>
            <person name="Longcore J.E."/>
            <person name="James T.Y."/>
        </authorList>
    </citation>
    <scope>NUCLEOTIDE SEQUENCE</scope>
    <source>
        <strain evidence="5">PLAUS21</strain>
    </source>
</reference>
<keyword evidence="2" id="KW-0694">RNA-binding</keyword>
<dbReference type="Proteomes" id="UP001210925">
    <property type="component" value="Unassembled WGS sequence"/>
</dbReference>
<dbReference type="Gene3D" id="3.30.1370.10">
    <property type="entry name" value="K Homology domain, type 1"/>
    <property type="match status" value="1"/>
</dbReference>
<keyword evidence="6" id="KW-1185">Reference proteome</keyword>
<dbReference type="Pfam" id="PF00013">
    <property type="entry name" value="KH_1"/>
    <property type="match status" value="3"/>
</dbReference>
<evidence type="ECO:0000256" key="2">
    <source>
        <dbReference type="PROSITE-ProRule" id="PRU00117"/>
    </source>
</evidence>
<feature type="compositionally biased region" description="Basic residues" evidence="3">
    <location>
        <begin position="1"/>
        <end position="10"/>
    </location>
</feature>
<gene>
    <name evidence="5" type="ORF">HK103_002976</name>
</gene>
<comment type="caution">
    <text evidence="5">The sequence shown here is derived from an EMBL/GenBank/DDBJ whole genome shotgun (WGS) entry which is preliminary data.</text>
</comment>
<feature type="region of interest" description="Disordered" evidence="3">
    <location>
        <begin position="1"/>
        <end position="51"/>
    </location>
</feature>
<dbReference type="PROSITE" id="PS50084">
    <property type="entry name" value="KH_TYPE_1"/>
    <property type="match status" value="3"/>
</dbReference>
<dbReference type="InterPro" id="IPR004087">
    <property type="entry name" value="KH_dom"/>
</dbReference>
<keyword evidence="1" id="KW-0677">Repeat</keyword>
<feature type="compositionally biased region" description="Basic and acidic residues" evidence="3">
    <location>
        <begin position="40"/>
        <end position="51"/>
    </location>
</feature>
<name>A0AAD5UJA8_9FUNG</name>
<evidence type="ECO:0000256" key="1">
    <source>
        <dbReference type="ARBA" id="ARBA00022737"/>
    </source>
</evidence>
<dbReference type="SMART" id="SM00322">
    <property type="entry name" value="KH"/>
    <property type="match status" value="3"/>
</dbReference>
<dbReference type="SUPFAM" id="SSF54791">
    <property type="entry name" value="Eukaryotic type KH-domain (KH-domain type I)"/>
    <property type="match status" value="3"/>
</dbReference>
<evidence type="ECO:0000259" key="4">
    <source>
        <dbReference type="SMART" id="SM00322"/>
    </source>
</evidence>
<evidence type="ECO:0000313" key="5">
    <source>
        <dbReference type="EMBL" id="KAJ3259089.1"/>
    </source>
</evidence>
<accession>A0AAD5UJA8</accession>
<dbReference type="InterPro" id="IPR004088">
    <property type="entry name" value="KH_dom_type_1"/>
</dbReference>
<dbReference type="AlphaFoldDB" id="A0AAD5UJA8"/>
<proteinExistence type="predicted"/>
<sequence length="391" mass="43604">MEDRKSPKKRHLEDDEDLDTRKRQAHEELNESKSTPYYSSKDDSNHRSDSKQIKMRALVSTREAGIIIGKGGGHVAEIKDLTGVKVMVTPQVQGVPDRIMTVLGPQNNLGRAMNMVVTRLLEKAEYNDRDSKENQITLRVLVPSQKMGSVIGKGGSKIKELQSLTGATMFTHNENLGNSNERVLNVIGDVKQMVEAWEELSYIFGDYHLRRDVEPCVLYEPGRSQSNYNSPPPSYPAPQAQPLNQAQLLQMAELYANYYPQLQMMAQMQGYQIPVPFVQPQLSFPAYSSPYSAPYSPSIPAQIPKSPETNTAPQTQEMTIPADLVGAIIGKNGCKIKEIRNSSGSQVKFADPVEGSPTRTVWIIGSPENNARAIYMLHARVEAEKIRYGKN</sequence>
<dbReference type="Gene3D" id="3.30.310.210">
    <property type="match status" value="1"/>
</dbReference>
<dbReference type="CDD" id="cd22439">
    <property type="entry name" value="KH-I_PCBP_rpt3"/>
    <property type="match status" value="1"/>
</dbReference>
<feature type="compositionally biased region" description="Basic and acidic residues" evidence="3">
    <location>
        <begin position="19"/>
        <end position="31"/>
    </location>
</feature>
<evidence type="ECO:0000313" key="6">
    <source>
        <dbReference type="Proteomes" id="UP001210925"/>
    </source>
</evidence>
<dbReference type="EMBL" id="JADGKB010000021">
    <property type="protein sequence ID" value="KAJ3259089.1"/>
    <property type="molecule type" value="Genomic_DNA"/>
</dbReference>
<dbReference type="PANTHER" id="PTHR10288">
    <property type="entry name" value="KH DOMAIN CONTAINING RNA BINDING PROTEIN"/>
    <property type="match status" value="1"/>
</dbReference>
<feature type="domain" description="K Homology" evidence="4">
    <location>
        <begin position="312"/>
        <end position="382"/>
    </location>
</feature>
<protein>
    <recommendedName>
        <fullName evidence="4">K Homology domain-containing protein</fullName>
    </recommendedName>
</protein>